<dbReference type="InterPro" id="IPR011583">
    <property type="entry name" value="Chitinase_II/V-like_cat"/>
</dbReference>
<dbReference type="SUPFAM" id="SSF51445">
    <property type="entry name" value="(Trans)glycosidases"/>
    <property type="match status" value="1"/>
</dbReference>
<dbReference type="GeneID" id="87892031"/>
<dbReference type="Gene3D" id="3.10.350.10">
    <property type="entry name" value="LysM domain"/>
    <property type="match status" value="2"/>
</dbReference>
<dbReference type="SMART" id="SM00257">
    <property type="entry name" value="LysM"/>
    <property type="match status" value="1"/>
</dbReference>
<dbReference type="PROSITE" id="PS51782">
    <property type="entry name" value="LYSM"/>
    <property type="match status" value="1"/>
</dbReference>
<evidence type="ECO:0000256" key="9">
    <source>
        <dbReference type="ARBA" id="ARBA00023026"/>
    </source>
</evidence>
<dbReference type="PROSITE" id="PS51910">
    <property type="entry name" value="GH18_2"/>
    <property type="match status" value="1"/>
</dbReference>
<keyword evidence="7 13" id="KW-0378">Hydrolase</keyword>
<keyword evidence="10" id="KW-0119">Carbohydrate metabolism</keyword>
<keyword evidence="11 13" id="KW-0326">Glycosidase</keyword>
<dbReference type="PANTHER" id="PTHR47700">
    <property type="entry name" value="V CHITINASE, PUTATIVE (AFU_ORTHOLOGUE AFUA_6G13720)-RELATED"/>
    <property type="match status" value="1"/>
</dbReference>
<dbReference type="InterPro" id="IPR001579">
    <property type="entry name" value="Glyco_hydro_18_chit_AS"/>
</dbReference>
<proteinExistence type="inferred from homology"/>
<feature type="transmembrane region" description="Helical" evidence="14">
    <location>
        <begin position="54"/>
        <end position="76"/>
    </location>
</feature>
<dbReference type="InterPro" id="IPR018392">
    <property type="entry name" value="LysM"/>
</dbReference>
<dbReference type="SUPFAM" id="SSF54106">
    <property type="entry name" value="LysM domain"/>
    <property type="match status" value="1"/>
</dbReference>
<dbReference type="InterPro" id="IPR053214">
    <property type="entry name" value="LysM12-like"/>
</dbReference>
<keyword evidence="14" id="KW-1133">Transmembrane helix</keyword>
<evidence type="ECO:0000256" key="5">
    <source>
        <dbReference type="ARBA" id="ARBA00022525"/>
    </source>
</evidence>
<evidence type="ECO:0000313" key="18">
    <source>
        <dbReference type="Proteomes" id="UP001322138"/>
    </source>
</evidence>
<keyword evidence="14" id="KW-0812">Transmembrane</keyword>
<comment type="caution">
    <text evidence="17">The sequence shown here is derived from an EMBL/GenBank/DDBJ whole genome shotgun (WGS) entry which is preliminary data.</text>
</comment>
<evidence type="ECO:0000256" key="13">
    <source>
        <dbReference type="RuleBase" id="RU000489"/>
    </source>
</evidence>
<keyword evidence="6" id="KW-0147">Chitin-binding</keyword>
<dbReference type="Pfam" id="PF00704">
    <property type="entry name" value="Glyco_hydro_18"/>
    <property type="match status" value="1"/>
</dbReference>
<dbReference type="CDD" id="cd00118">
    <property type="entry name" value="LysM"/>
    <property type="match status" value="1"/>
</dbReference>
<dbReference type="SUPFAM" id="SSF54556">
    <property type="entry name" value="Chitinase insertion domain"/>
    <property type="match status" value="1"/>
</dbReference>
<evidence type="ECO:0000256" key="7">
    <source>
        <dbReference type="ARBA" id="ARBA00022801"/>
    </source>
</evidence>
<evidence type="ECO:0000256" key="3">
    <source>
        <dbReference type="ARBA" id="ARBA00008682"/>
    </source>
</evidence>
<evidence type="ECO:0000256" key="6">
    <source>
        <dbReference type="ARBA" id="ARBA00022669"/>
    </source>
</evidence>
<evidence type="ECO:0000256" key="4">
    <source>
        <dbReference type="ARBA" id="ARBA00012729"/>
    </source>
</evidence>
<evidence type="ECO:0000256" key="10">
    <source>
        <dbReference type="ARBA" id="ARBA00023277"/>
    </source>
</evidence>
<dbReference type="InterPro" id="IPR029226">
    <property type="entry name" value="Ecp2-like"/>
</dbReference>
<evidence type="ECO:0000256" key="12">
    <source>
        <dbReference type="ARBA" id="ARBA00023326"/>
    </source>
</evidence>
<name>A0ABR0FF36_9PEZI</name>
<dbReference type="SUPFAM" id="SSF57016">
    <property type="entry name" value="Plant lectins/antimicrobial peptides"/>
    <property type="match status" value="1"/>
</dbReference>
<dbReference type="CDD" id="cd00035">
    <property type="entry name" value="ChtBD1"/>
    <property type="match status" value="1"/>
</dbReference>
<evidence type="ECO:0000256" key="11">
    <source>
        <dbReference type="ARBA" id="ARBA00023295"/>
    </source>
</evidence>
<evidence type="ECO:0000256" key="2">
    <source>
        <dbReference type="ARBA" id="ARBA00004613"/>
    </source>
</evidence>
<dbReference type="Pfam" id="PF14856">
    <property type="entry name" value="Hce2"/>
    <property type="match status" value="1"/>
</dbReference>
<dbReference type="PANTHER" id="PTHR47700:SF1">
    <property type="entry name" value="CHITINASE"/>
    <property type="match status" value="1"/>
</dbReference>
<organism evidence="17 18">
    <name type="scientific">Podospora bellae-mahoneyi</name>
    <dbReference type="NCBI Taxonomy" id="2093777"/>
    <lineage>
        <taxon>Eukaryota</taxon>
        <taxon>Fungi</taxon>
        <taxon>Dikarya</taxon>
        <taxon>Ascomycota</taxon>
        <taxon>Pezizomycotina</taxon>
        <taxon>Sordariomycetes</taxon>
        <taxon>Sordariomycetidae</taxon>
        <taxon>Sordariales</taxon>
        <taxon>Podosporaceae</taxon>
        <taxon>Podospora</taxon>
    </lineage>
</organism>
<comment type="catalytic activity">
    <reaction evidence="1">
        <text>Random endo-hydrolysis of N-acetyl-beta-D-glucosaminide (1-&gt;4)-beta-linkages in chitin and chitodextrins.</text>
        <dbReference type="EC" id="3.2.1.14"/>
    </reaction>
</comment>
<dbReference type="InterPro" id="IPR029070">
    <property type="entry name" value="Chitinase_insertion_sf"/>
</dbReference>
<keyword evidence="5" id="KW-0964">Secreted</keyword>
<evidence type="ECO:0000256" key="14">
    <source>
        <dbReference type="SAM" id="Phobius"/>
    </source>
</evidence>
<dbReference type="Proteomes" id="UP001322138">
    <property type="component" value="Unassembled WGS sequence"/>
</dbReference>
<keyword evidence="9" id="KW-0843">Virulence</keyword>
<protein>
    <recommendedName>
        <fullName evidence="4">chitinase</fullName>
        <ecNumber evidence="4">3.2.1.14</ecNumber>
    </recommendedName>
</protein>
<comment type="subcellular location">
    <subcellularLocation>
        <location evidence="2">Secreted</location>
    </subcellularLocation>
</comment>
<dbReference type="InterPro" id="IPR017853">
    <property type="entry name" value="GH"/>
</dbReference>
<evidence type="ECO:0000313" key="17">
    <source>
        <dbReference type="EMBL" id="KAK4641517.1"/>
    </source>
</evidence>
<dbReference type="Gene3D" id="3.20.20.80">
    <property type="entry name" value="Glycosidases"/>
    <property type="match status" value="1"/>
</dbReference>
<dbReference type="InterPro" id="IPR036861">
    <property type="entry name" value="Endochitinase-like_sf"/>
</dbReference>
<evidence type="ECO:0000256" key="1">
    <source>
        <dbReference type="ARBA" id="ARBA00000822"/>
    </source>
</evidence>
<reference evidence="17 18" key="1">
    <citation type="journal article" date="2023" name="bioRxiv">
        <title>High-quality genome assemblies of four members of thePodospora anserinaspecies complex.</title>
        <authorList>
            <person name="Ament-Velasquez S.L."/>
            <person name="Vogan A.A."/>
            <person name="Wallerman O."/>
            <person name="Hartmann F."/>
            <person name="Gautier V."/>
            <person name="Silar P."/>
            <person name="Giraud T."/>
            <person name="Johannesson H."/>
        </authorList>
    </citation>
    <scope>NUCLEOTIDE SEQUENCE [LARGE SCALE GENOMIC DNA]</scope>
    <source>
        <strain evidence="17 18">CBS 112042</strain>
    </source>
</reference>
<accession>A0ABR0FF36</accession>
<keyword evidence="18" id="KW-1185">Reference proteome</keyword>
<dbReference type="EMBL" id="JAFFGZ010000007">
    <property type="protein sequence ID" value="KAK4641517.1"/>
    <property type="molecule type" value="Genomic_DNA"/>
</dbReference>
<dbReference type="PROSITE" id="PS01095">
    <property type="entry name" value="GH18_1"/>
    <property type="match status" value="1"/>
</dbReference>
<keyword evidence="8" id="KW-0146">Chitin degradation</keyword>
<evidence type="ECO:0000259" key="15">
    <source>
        <dbReference type="PROSITE" id="PS51782"/>
    </source>
</evidence>
<dbReference type="InterPro" id="IPR001223">
    <property type="entry name" value="Glyco_hydro18_cat"/>
</dbReference>
<comment type="similarity">
    <text evidence="3">Belongs to the glycosyl hydrolase 18 family. Chitinase class V subfamily.</text>
</comment>
<keyword evidence="12" id="KW-0624">Polysaccharide degradation</keyword>
<dbReference type="InterPro" id="IPR036779">
    <property type="entry name" value="LysM_dom_sf"/>
</dbReference>
<sequence length="1545" mass="169460">MDIQLLGLAPLPLTLLANVRRLEFLVGYGRQTDLGLVWRDLSYKEEVFMRHRSWLKAVALGVTVILLSASVAAMGFEPPVRTVNRQPHCPERCSLSGSNTGNWSIYPSFTPIRYCQETMFYHFSIYDPVDDLSINHRIQACSSFGPDFEQISTSEVVASADVNTPETAIVNFEVGWWEEGFGLPVAGIRSLIQQIRTYIARGHGATDRPFIMFGQSGQATLGLYIGQGLLNQGVGDFALGILQDNLDKLNVSTRQLAMQLCSSDYDSTHVFGVAVMSNGTFSPIQDAIKGWDNATCLSFAESTTFPGEAKFLTPLLRANSTLLHHNTTPINSTLRARTLRHGLQQRSQALQQRATCRTVQVEAGNGCAELAVKCGITPFNFDRLNPGICGSLRPKQHVCCTEGTLPDLRPKPKADGSCFDYSVKPDDNCANLAAEYGLKVTDIETFNKNTWGWNGCQLLWVGTKLCLSSGTAPFPAPVANAVCGPQKPGSTRPTDGSDIANMNPCPLRSCCNIWGQCGVSKDFCVDTRGNGAPGTAAPGTHGCISNCGNAIIRGTGNGAIKLAYFQGYSLSRPCLYQDPSQIDTSKYTHLHFAFGTLTPDYEVEVGDTLAQYQFREFKRLRNVKRILSFGGWAFSTDPATYLIFRNGVKPENRRRMATNIANFIIKHGLDGVDIDWEYPGAPDLPEFDPGKAEDGPNYLAFLIILKTMLPGRSTAIAAPASYWYLKQFPIQQIGTVVDYIVYMTYDLHGQWDAGSRWSQEGCPTGNCLRSQTNMTETAQSLAMITKAGVPGHKILVGVTSYGRSFQMAQPGCWGPNCHFTGDRLTSFATPGRCTGTSGYIADAEINEIVNGRGNGIGARGSRVVTQYTDAASHSDIMVYDNNQWVSYMSEESKKIRAAVYASLGMGGIIDWASDMQVFNDPPPPSKSWNEEPDSHIARIKAGEDPKLNGSDTTPAGRWKTYDCMHRAISDLYTFGPPLQRWHALDTDTAWREGVKVFKDNFRGKVDFMEAFEQIYRLGASPKCGSFAMPADNCDSPFECGKGLDENQSGPAAKLIFDALIYIHQMHHQYYDSLNEAATFLSPKIGEMHDTFAPIPPPKDDDVWQKVLIDLLGMGTLTVAAPFFNSFLRRLPHFIPREGQLNNAKDVTMAAIGTTTSVTKELLPPGENSKWNPQGQNNFSSYLGEVIKGWARGAEDSVARLFNGKDESIDQLWELIKDGKLSEGSIPNGFVRPEKMSANALRDKVTKTIFGFGIPHLWRFSGSHAFILNSGADCDAHRPVSEYLSDDTMDKAGVCVNGRKYYLVMPDSSKDKVYECFEDGSCAMAKFILPPGFESLSSFGGVSKDDIVVGSVNTWVQNGRANGDPVGGRPNVFDSNVKKDLFDLNIRIPGFMKLPVCSPERARQTWDTSDGRHGSTPNWPCDVPPGRGYCGMSTFEDRTHGGSPLISDCLQIIRNIEGDGTTEWRHQVAGKPHREILSFGTCRFGIEATHIGLNVDFRVGGQDVIDIINDSVQKFGKNGRVAARGEMECSGSSNGQGVLWGIYGGT</sequence>
<evidence type="ECO:0000259" key="16">
    <source>
        <dbReference type="PROSITE" id="PS51910"/>
    </source>
</evidence>
<keyword evidence="14" id="KW-0472">Membrane</keyword>
<dbReference type="Gene3D" id="3.10.50.10">
    <property type="match status" value="1"/>
</dbReference>
<feature type="domain" description="LysM" evidence="15">
    <location>
        <begin position="419"/>
        <end position="467"/>
    </location>
</feature>
<dbReference type="RefSeq" id="XP_062730493.1">
    <property type="nucleotide sequence ID" value="XM_062872752.1"/>
</dbReference>
<dbReference type="SMART" id="SM00636">
    <property type="entry name" value="Glyco_18"/>
    <property type="match status" value="1"/>
</dbReference>
<dbReference type="EC" id="3.2.1.14" evidence="4"/>
<evidence type="ECO:0000256" key="8">
    <source>
        <dbReference type="ARBA" id="ARBA00023024"/>
    </source>
</evidence>
<feature type="domain" description="GH18" evidence="16">
    <location>
        <begin position="559"/>
        <end position="935"/>
    </location>
</feature>
<dbReference type="CDD" id="cd02878">
    <property type="entry name" value="GH18_zymocin_alpha"/>
    <property type="match status" value="1"/>
</dbReference>
<gene>
    <name evidence="17" type="ORF">QC761_0074870</name>
</gene>